<evidence type="ECO:0000313" key="2">
    <source>
        <dbReference type="EMBL" id="WUV47819.1"/>
    </source>
</evidence>
<name>A0ABZ1YWZ4_9NOCA</name>
<dbReference type="RefSeq" id="WP_329412011.1">
    <property type="nucleotide sequence ID" value="NZ_CP109441.1"/>
</dbReference>
<reference evidence="2" key="1">
    <citation type="submission" date="2022-10" db="EMBL/GenBank/DDBJ databases">
        <title>The complete genomes of actinobacterial strains from the NBC collection.</title>
        <authorList>
            <person name="Joergensen T.S."/>
            <person name="Alvarez Arevalo M."/>
            <person name="Sterndorff E.B."/>
            <person name="Faurdal D."/>
            <person name="Vuksanovic O."/>
            <person name="Mourched A.-S."/>
            <person name="Charusanti P."/>
            <person name="Shaw S."/>
            <person name="Blin K."/>
            <person name="Weber T."/>
        </authorList>
    </citation>
    <scope>NUCLEOTIDE SEQUENCE</scope>
    <source>
        <strain evidence="2">NBC_01482</strain>
    </source>
</reference>
<feature type="region of interest" description="Disordered" evidence="1">
    <location>
        <begin position="500"/>
        <end position="531"/>
    </location>
</feature>
<proteinExistence type="predicted"/>
<organism evidence="2 3">
    <name type="scientific">Nocardia vinacea</name>
    <dbReference type="NCBI Taxonomy" id="96468"/>
    <lineage>
        <taxon>Bacteria</taxon>
        <taxon>Bacillati</taxon>
        <taxon>Actinomycetota</taxon>
        <taxon>Actinomycetes</taxon>
        <taxon>Mycobacteriales</taxon>
        <taxon>Nocardiaceae</taxon>
        <taxon>Nocardia</taxon>
    </lineage>
</organism>
<feature type="compositionally biased region" description="Low complexity" evidence="1">
    <location>
        <begin position="237"/>
        <end position="254"/>
    </location>
</feature>
<protein>
    <submittedName>
        <fullName evidence="2">Uncharacterized protein</fullName>
    </submittedName>
</protein>
<feature type="compositionally biased region" description="Low complexity" evidence="1">
    <location>
        <begin position="343"/>
        <end position="369"/>
    </location>
</feature>
<feature type="compositionally biased region" description="Low complexity" evidence="1">
    <location>
        <begin position="274"/>
        <end position="288"/>
    </location>
</feature>
<dbReference type="EMBL" id="CP109441">
    <property type="protein sequence ID" value="WUV47819.1"/>
    <property type="molecule type" value="Genomic_DNA"/>
</dbReference>
<feature type="region of interest" description="Disordered" evidence="1">
    <location>
        <begin position="200"/>
        <end position="288"/>
    </location>
</feature>
<accession>A0ABZ1YWZ4</accession>
<evidence type="ECO:0000256" key="1">
    <source>
        <dbReference type="SAM" id="MobiDB-lite"/>
    </source>
</evidence>
<feature type="compositionally biased region" description="Acidic residues" evidence="1">
    <location>
        <begin position="213"/>
        <end position="222"/>
    </location>
</feature>
<gene>
    <name evidence="2" type="ORF">OG563_06185</name>
</gene>
<evidence type="ECO:0000313" key="3">
    <source>
        <dbReference type="Proteomes" id="UP001432062"/>
    </source>
</evidence>
<feature type="region of interest" description="Disordered" evidence="1">
    <location>
        <begin position="343"/>
        <end position="384"/>
    </location>
</feature>
<keyword evidence="3" id="KW-1185">Reference proteome</keyword>
<dbReference type="Proteomes" id="UP001432062">
    <property type="component" value="Chromosome"/>
</dbReference>
<sequence length="531" mass="55018">MSEMPTLIVPNQHDNDWPKERLFISPVIEDFLDLDTKDGLKGILRLNWKAFGKGNTTLPPEEGAVPRVVTQTGDNARLFDGYLQARNRMAVTADSLQEADRTVKEKVKDSDDKRKEAQGKVSQLIIALGDQAGVPPSDGMTEDAHIMEYVDQGMAASEKLMTEAREDQAETGGEIADLTAQVEALTGEVEKWKGLYEDLKNGNGDGDLSTDPTDLDTGDYDITDPGSNDLLTPPALDTGDGTSGTTDGSTGTGSVPSGVQDAVARLGNTGTGAGSTTTPAVDTGSGADSGMGSMMDSMLPMMMMQAMQRNQADSDLNGRSEELDPNRYEHYPGAVAPVTASPAVAQPATAAPATAASTPPSNASSTQPAVAPGRTPDADGSVVYTFPDGRTQKVSAIVAQALDAAFGNASGTDAQTAYEKTTAKWADKKQIGAKVDPYQLMTGDVATWDNRSAVLVVFGSEDGGTLEAIVNGQLVPFASEMSDSTGEFGTFSGFSHPNGIELASGDKGAAPTAPGTGDSSAGAVPLVAAPA</sequence>